<proteinExistence type="predicted"/>
<name>A0ABV2CSS8_9RHOO</name>
<protein>
    <recommendedName>
        <fullName evidence="3">GH26 domain-containing protein</fullName>
    </recommendedName>
</protein>
<keyword evidence="2" id="KW-1185">Reference proteome</keyword>
<evidence type="ECO:0000313" key="2">
    <source>
        <dbReference type="Proteomes" id="UP001548590"/>
    </source>
</evidence>
<reference evidence="1 2" key="1">
    <citation type="submission" date="2024-07" db="EMBL/GenBank/DDBJ databases">
        <title>Uliginosibacterium paludis KCTC:42655.</title>
        <authorList>
            <person name="Kim M.K."/>
        </authorList>
    </citation>
    <scope>NUCLEOTIDE SEQUENCE [LARGE SCALE GENOMIC DNA]</scope>
    <source>
        <strain evidence="1 2">KCTC 42655</strain>
    </source>
</reference>
<evidence type="ECO:0008006" key="3">
    <source>
        <dbReference type="Google" id="ProtNLM"/>
    </source>
</evidence>
<organism evidence="1 2">
    <name type="scientific">Uliginosibacterium paludis</name>
    <dbReference type="NCBI Taxonomy" id="1615952"/>
    <lineage>
        <taxon>Bacteria</taxon>
        <taxon>Pseudomonadati</taxon>
        <taxon>Pseudomonadota</taxon>
        <taxon>Betaproteobacteria</taxon>
        <taxon>Rhodocyclales</taxon>
        <taxon>Zoogloeaceae</taxon>
        <taxon>Uliginosibacterium</taxon>
    </lineage>
</organism>
<dbReference type="Proteomes" id="UP001548590">
    <property type="component" value="Unassembled WGS sequence"/>
</dbReference>
<accession>A0ABV2CSS8</accession>
<gene>
    <name evidence="1" type="ORF">ABVT11_14075</name>
</gene>
<evidence type="ECO:0000313" key="1">
    <source>
        <dbReference type="EMBL" id="MET1490961.1"/>
    </source>
</evidence>
<comment type="caution">
    <text evidence="1">The sequence shown here is derived from an EMBL/GenBank/DDBJ whole genome shotgun (WGS) entry which is preliminary data.</text>
</comment>
<dbReference type="RefSeq" id="WP_345924716.1">
    <property type="nucleotide sequence ID" value="NZ_JBDIVF010000002.1"/>
</dbReference>
<sequence length="350" mass="37050">MNRSSLLIGAQMEDSTAAAAPYDVRYRYLAGGIRDAGVCSSSCSSACGAWWGCWQDMSQAPGQYVLSHLSGTAAAKWNGASRPQIAAITYYELLHGSKTSEGAAEVAAINDAPFLGRYLDDWRFLLQTIGSREALLHVEPDFWGFVRQVNSNPASVPAAVTAANPSDCAGQANTASGFAKCMIAMVRKYAPNAKVGLHASPWNYTVSGDGVATGAFMTALGAGDGDFLVTDPSDRDAGYYESIGQNRWWTDSSAAAYLAWSKAVTDAVGKPSVMWQIPLGNASQNNTASHWKDNRVDWLFSHLADVSQARVVALLFGAGDSNQTTPESDGGNLSAKTVSYQAAGGTSICR</sequence>
<dbReference type="EMBL" id="JBEWLZ010000008">
    <property type="protein sequence ID" value="MET1490961.1"/>
    <property type="molecule type" value="Genomic_DNA"/>
</dbReference>